<sequence length="86" mass="9493">MLKVHRAKCSKRPSNDIAVSGCVERFNTPSDAPLSKLARQELKEILVHEVGPALLENLTDEDIDHIGVFLLTVHAEAAKHKVIKSL</sequence>
<evidence type="ECO:0000313" key="1">
    <source>
        <dbReference type="EMBL" id="KKT62665.1"/>
    </source>
</evidence>
<name>A0A0G1IU97_9BACT</name>
<evidence type="ECO:0000313" key="2">
    <source>
        <dbReference type="Proteomes" id="UP000033945"/>
    </source>
</evidence>
<gene>
    <name evidence="1" type="ORF">UW55_C0010G0014</name>
</gene>
<protein>
    <submittedName>
        <fullName evidence="1">Uncharacterized protein</fullName>
    </submittedName>
</protein>
<dbReference type="EMBL" id="LCIT01000010">
    <property type="protein sequence ID" value="KKT62665.1"/>
    <property type="molecule type" value="Genomic_DNA"/>
</dbReference>
<comment type="caution">
    <text evidence="1">The sequence shown here is derived from an EMBL/GenBank/DDBJ whole genome shotgun (WGS) entry which is preliminary data.</text>
</comment>
<reference evidence="1 2" key="1">
    <citation type="journal article" date="2015" name="Nature">
        <title>rRNA introns, odd ribosomes, and small enigmatic genomes across a large radiation of phyla.</title>
        <authorList>
            <person name="Brown C.T."/>
            <person name="Hug L.A."/>
            <person name="Thomas B.C."/>
            <person name="Sharon I."/>
            <person name="Castelle C.J."/>
            <person name="Singh A."/>
            <person name="Wilkins M.J."/>
            <person name="Williams K.H."/>
            <person name="Banfield J.F."/>
        </authorList>
    </citation>
    <scope>NUCLEOTIDE SEQUENCE [LARGE SCALE GENOMIC DNA]</scope>
</reference>
<organism evidence="1 2">
    <name type="scientific">Candidatus Giovannonibacteria bacterium GW2011_GWA2_44_26</name>
    <dbReference type="NCBI Taxonomy" id="1618648"/>
    <lineage>
        <taxon>Bacteria</taxon>
        <taxon>Candidatus Giovannoniibacteriota</taxon>
    </lineage>
</organism>
<proteinExistence type="predicted"/>
<dbReference type="AlphaFoldDB" id="A0A0G1IU97"/>
<dbReference type="Proteomes" id="UP000033945">
    <property type="component" value="Unassembled WGS sequence"/>
</dbReference>
<accession>A0A0G1IU97</accession>